<evidence type="ECO:0000256" key="1">
    <source>
        <dbReference type="ARBA" id="ARBA00022737"/>
    </source>
</evidence>
<name>A0A835MJZ9_9ROSI</name>
<dbReference type="GO" id="GO:0006952">
    <property type="term" value="P:defense response"/>
    <property type="evidence" value="ECO:0007669"/>
    <property type="project" value="UniProtKB-KW"/>
</dbReference>
<dbReference type="Pfam" id="PF23559">
    <property type="entry name" value="WHD_DRP"/>
    <property type="match status" value="1"/>
</dbReference>
<dbReference type="InterPro" id="IPR027417">
    <property type="entry name" value="P-loop_NTPase"/>
</dbReference>
<dbReference type="SUPFAM" id="SSF52058">
    <property type="entry name" value="L domain-like"/>
    <property type="match status" value="1"/>
</dbReference>
<reference evidence="4 5" key="1">
    <citation type="submission" date="2020-10" db="EMBL/GenBank/DDBJ databases">
        <title>Plant Genome Project.</title>
        <authorList>
            <person name="Zhang R.-G."/>
        </authorList>
    </citation>
    <scope>NUCLEOTIDE SEQUENCE [LARGE SCALE GENOMIC DNA]</scope>
    <source>
        <strain evidence="4">FAFU-HL-1</strain>
        <tissue evidence="4">Leaf</tissue>
    </source>
</reference>
<dbReference type="Gene3D" id="3.80.10.10">
    <property type="entry name" value="Ribonuclease Inhibitor"/>
    <property type="match status" value="2"/>
</dbReference>
<protein>
    <recommendedName>
        <fullName evidence="3">Disease resistance protein winged helix domain-containing protein</fullName>
    </recommendedName>
</protein>
<comment type="caution">
    <text evidence="4">The sequence shown here is derived from an EMBL/GenBank/DDBJ whole genome shotgun (WGS) entry which is preliminary data.</text>
</comment>
<dbReference type="InterPro" id="IPR058922">
    <property type="entry name" value="WHD_DRP"/>
</dbReference>
<dbReference type="Proteomes" id="UP000657918">
    <property type="component" value="Unassembled WGS sequence"/>
</dbReference>
<keyword evidence="2" id="KW-0611">Plant defense</keyword>
<dbReference type="OrthoDB" id="1896560at2759"/>
<evidence type="ECO:0000313" key="4">
    <source>
        <dbReference type="EMBL" id="KAF9668585.1"/>
    </source>
</evidence>
<dbReference type="EMBL" id="JADGMS010000014">
    <property type="protein sequence ID" value="KAF9668585.1"/>
    <property type="molecule type" value="Genomic_DNA"/>
</dbReference>
<dbReference type="GO" id="GO:0043531">
    <property type="term" value="F:ADP binding"/>
    <property type="evidence" value="ECO:0007669"/>
    <property type="project" value="InterPro"/>
</dbReference>
<organism evidence="4 5">
    <name type="scientific">Salix dunnii</name>
    <dbReference type="NCBI Taxonomy" id="1413687"/>
    <lineage>
        <taxon>Eukaryota</taxon>
        <taxon>Viridiplantae</taxon>
        <taxon>Streptophyta</taxon>
        <taxon>Embryophyta</taxon>
        <taxon>Tracheophyta</taxon>
        <taxon>Spermatophyta</taxon>
        <taxon>Magnoliopsida</taxon>
        <taxon>eudicotyledons</taxon>
        <taxon>Gunneridae</taxon>
        <taxon>Pentapetalae</taxon>
        <taxon>rosids</taxon>
        <taxon>fabids</taxon>
        <taxon>Malpighiales</taxon>
        <taxon>Salicaceae</taxon>
        <taxon>Saliceae</taxon>
        <taxon>Salix</taxon>
    </lineage>
</organism>
<keyword evidence="1" id="KW-0677">Repeat</keyword>
<evidence type="ECO:0000259" key="3">
    <source>
        <dbReference type="Pfam" id="PF23559"/>
    </source>
</evidence>
<dbReference type="Gene3D" id="3.40.50.300">
    <property type="entry name" value="P-loop containing nucleotide triphosphate hydrolases"/>
    <property type="match status" value="1"/>
</dbReference>
<dbReference type="PANTHER" id="PTHR36766">
    <property type="entry name" value="PLANT BROAD-SPECTRUM MILDEW RESISTANCE PROTEIN RPW8"/>
    <property type="match status" value="1"/>
</dbReference>
<proteinExistence type="predicted"/>
<dbReference type="PANTHER" id="PTHR36766:SF70">
    <property type="entry name" value="DISEASE RESISTANCE PROTEIN RGA4"/>
    <property type="match status" value="1"/>
</dbReference>
<dbReference type="InterPro" id="IPR032675">
    <property type="entry name" value="LRR_dom_sf"/>
</dbReference>
<gene>
    <name evidence="4" type="ORF">SADUNF_Sadunf14G0019000</name>
</gene>
<sequence length="436" mass="49711">MAAELLFKFTMEETLKRVISIAAEGIRLAWGLEGQLQRLNKSLTKIQAVLQKGSNRRFAYEILRKDTKKEGKVYGFFSLHRPFVFRLRKEDDISIIMDKLSSLTKQYILAVDPMVGMTGLGKTIVAKKVCEVVMERKHFDVTLWVCASNDFNKVKILGAMLQMIDKTTDFIIERKELIQLWMAEGFLRPSNGRIEDIGNKCFNGLLANSLFPDVERNSNDIVTSCKMHDLALQDVESIFQTIDARKLRTIFSMIDVFNGFWNFKSLRTLKLQKSGIIELPDSICNEFYSSNGKAKVLFPALKELTLFGKHGLEEWIIPGGEGDQVFSCLEKIEECEMLESIPSIQCCTSLAKLIIYDCPKLTSIPGDFRELKYSLKKLMIDGCKLEALPNGLQCYKSLKELVIWNCGELIHINDLQELSSLRLLWISLCDKLISID</sequence>
<dbReference type="AlphaFoldDB" id="A0A835MJZ9"/>
<dbReference type="SUPFAM" id="SSF52540">
    <property type="entry name" value="P-loop containing nucleoside triphosphate hydrolases"/>
    <property type="match status" value="1"/>
</dbReference>
<evidence type="ECO:0000313" key="5">
    <source>
        <dbReference type="Proteomes" id="UP000657918"/>
    </source>
</evidence>
<feature type="domain" description="Disease resistance protein winged helix" evidence="3">
    <location>
        <begin position="169"/>
        <end position="230"/>
    </location>
</feature>
<accession>A0A835MJZ9</accession>
<evidence type="ECO:0000256" key="2">
    <source>
        <dbReference type="ARBA" id="ARBA00022821"/>
    </source>
</evidence>
<keyword evidence="5" id="KW-1185">Reference proteome</keyword>